<dbReference type="InterPro" id="IPR050256">
    <property type="entry name" value="Glycosyltransferase_2"/>
</dbReference>
<dbReference type="EMBL" id="LCFP01000003">
    <property type="protein sequence ID" value="KKS98101.1"/>
    <property type="molecule type" value="Genomic_DNA"/>
</dbReference>
<dbReference type="CDD" id="cd04179">
    <property type="entry name" value="DPM_DPG-synthase_like"/>
    <property type="match status" value="1"/>
</dbReference>
<name>A0A0G1FSX7_9BACT</name>
<dbReference type="Pfam" id="PF00535">
    <property type="entry name" value="Glycos_transf_2"/>
    <property type="match status" value="1"/>
</dbReference>
<sequence length="226" mass="26184">MIKVSCIIPFYNESLNPLYVIESVRKLRPRPEIIAVDDGSDDNSAFMALKQKYKDIVLLKLSKNKGKAGAIKSALAHVTSNYVLLIDGDLSSIKEYGITKAVDRIIKNPEIDMIILRRTNDKTAAYLPFLRDDIILSGQRILKTEDLRKVFAKTINGYKLESEINSFMMKRNKKVFWMPLSIKNRHKQHKWGYWEGIKIGLPGFFRYMFSPEMVRQILFFCKEEAI</sequence>
<comment type="caution">
    <text evidence="2">The sequence shown here is derived from an EMBL/GenBank/DDBJ whole genome shotgun (WGS) entry which is preliminary data.</text>
</comment>
<evidence type="ECO:0000313" key="3">
    <source>
        <dbReference type="Proteomes" id="UP000034894"/>
    </source>
</evidence>
<proteinExistence type="predicted"/>
<protein>
    <submittedName>
        <fullName evidence="2">Glycosyltransferase</fullName>
    </submittedName>
</protein>
<reference evidence="2 3" key="1">
    <citation type="journal article" date="2015" name="Nature">
        <title>rRNA introns, odd ribosomes, and small enigmatic genomes across a large radiation of phyla.</title>
        <authorList>
            <person name="Brown C.T."/>
            <person name="Hug L.A."/>
            <person name="Thomas B.C."/>
            <person name="Sharon I."/>
            <person name="Castelle C.J."/>
            <person name="Singh A."/>
            <person name="Wilkins M.J."/>
            <person name="Williams K.H."/>
            <person name="Banfield J.F."/>
        </authorList>
    </citation>
    <scope>NUCLEOTIDE SEQUENCE [LARGE SCALE GENOMIC DNA]</scope>
</reference>
<keyword evidence="2" id="KW-0808">Transferase</keyword>
<dbReference type="PANTHER" id="PTHR48090">
    <property type="entry name" value="UNDECAPRENYL-PHOSPHATE 4-DEOXY-4-FORMAMIDO-L-ARABINOSE TRANSFERASE-RELATED"/>
    <property type="match status" value="1"/>
</dbReference>
<evidence type="ECO:0000259" key="1">
    <source>
        <dbReference type="Pfam" id="PF00535"/>
    </source>
</evidence>
<organism evidence="2 3">
    <name type="scientific">Candidatus Gottesmanbacteria bacterium GW2011_GWA2_43_14</name>
    <dbReference type="NCBI Taxonomy" id="1618443"/>
    <lineage>
        <taxon>Bacteria</taxon>
        <taxon>Candidatus Gottesmaniibacteriota</taxon>
    </lineage>
</organism>
<dbReference type="SUPFAM" id="SSF53448">
    <property type="entry name" value="Nucleotide-diphospho-sugar transferases"/>
    <property type="match status" value="1"/>
</dbReference>
<dbReference type="STRING" id="1618443.UV73_C0003G0043"/>
<dbReference type="PANTHER" id="PTHR48090:SF7">
    <property type="entry name" value="RFBJ PROTEIN"/>
    <property type="match status" value="1"/>
</dbReference>
<dbReference type="Proteomes" id="UP000034894">
    <property type="component" value="Unassembled WGS sequence"/>
</dbReference>
<feature type="domain" description="Glycosyltransferase 2-like" evidence="1">
    <location>
        <begin position="5"/>
        <end position="127"/>
    </location>
</feature>
<evidence type="ECO:0000313" key="2">
    <source>
        <dbReference type="EMBL" id="KKS98101.1"/>
    </source>
</evidence>
<accession>A0A0G1FSX7</accession>
<dbReference type="GO" id="GO:0016740">
    <property type="term" value="F:transferase activity"/>
    <property type="evidence" value="ECO:0007669"/>
    <property type="project" value="UniProtKB-KW"/>
</dbReference>
<dbReference type="InterPro" id="IPR029044">
    <property type="entry name" value="Nucleotide-diphossugar_trans"/>
</dbReference>
<gene>
    <name evidence="2" type="ORF">UV73_C0003G0043</name>
</gene>
<dbReference type="AlphaFoldDB" id="A0A0G1FSX7"/>
<dbReference type="Gene3D" id="3.90.550.10">
    <property type="entry name" value="Spore Coat Polysaccharide Biosynthesis Protein SpsA, Chain A"/>
    <property type="match status" value="1"/>
</dbReference>
<dbReference type="InterPro" id="IPR001173">
    <property type="entry name" value="Glyco_trans_2-like"/>
</dbReference>